<comment type="caution">
    <text evidence="2">The sequence shown here is derived from an EMBL/GenBank/DDBJ whole genome shotgun (WGS) entry which is preliminary data.</text>
</comment>
<accession>A0ABT9QEV8</accession>
<feature type="region of interest" description="Disordered" evidence="1">
    <location>
        <begin position="154"/>
        <end position="232"/>
    </location>
</feature>
<evidence type="ECO:0000256" key="1">
    <source>
        <dbReference type="SAM" id="MobiDB-lite"/>
    </source>
</evidence>
<feature type="compositionally biased region" description="Basic residues" evidence="1">
    <location>
        <begin position="166"/>
        <end position="180"/>
    </location>
</feature>
<name>A0ABT9QEV8_9ACTN</name>
<feature type="compositionally biased region" description="Basic residues" evidence="1">
    <location>
        <begin position="221"/>
        <end position="232"/>
    </location>
</feature>
<dbReference type="RefSeq" id="WP_307560129.1">
    <property type="nucleotide sequence ID" value="NZ_JAUSQU010000001.1"/>
</dbReference>
<dbReference type="SUPFAM" id="SSF46894">
    <property type="entry name" value="C-terminal effector domain of the bipartite response regulators"/>
    <property type="match status" value="1"/>
</dbReference>
<proteinExistence type="predicted"/>
<evidence type="ECO:0000313" key="3">
    <source>
        <dbReference type="Proteomes" id="UP001225356"/>
    </source>
</evidence>
<dbReference type="Proteomes" id="UP001225356">
    <property type="component" value="Unassembled WGS sequence"/>
</dbReference>
<sequence>MPVERHRLHLPVSRREPRLFLWCLGGFRIEFDGVEVDTSSVRPRSRALLRLLTSRTGQPTHRETPIDALWPTTPIGPGLHSLHVAASSLRGFLRERTGLELIHRVGDMYALRLPADAGCDLTLFQTSLRMADQRRRTEDRTGLISTLRAAAESYGGDLLPGPADGRRRRSARHPERRAHRLAPGTVPPLHRHRDREVAVPPTGTSATPPVATAPGRSGHVSQHHPAFRRFPL</sequence>
<dbReference type="PANTHER" id="PTHR35807:SF1">
    <property type="entry name" value="TRANSCRIPTIONAL REGULATOR REDD"/>
    <property type="match status" value="1"/>
</dbReference>
<reference evidence="2 3" key="1">
    <citation type="submission" date="2023-07" db="EMBL/GenBank/DDBJ databases">
        <title>Sequencing the genomes of 1000 actinobacteria strains.</title>
        <authorList>
            <person name="Klenk H.-P."/>
        </authorList>
    </citation>
    <scope>NUCLEOTIDE SEQUENCE [LARGE SCALE GENOMIC DNA]</scope>
    <source>
        <strain evidence="2 3">DSM 46740</strain>
    </source>
</reference>
<dbReference type="InterPro" id="IPR036388">
    <property type="entry name" value="WH-like_DNA-bd_sf"/>
</dbReference>
<evidence type="ECO:0000313" key="2">
    <source>
        <dbReference type="EMBL" id="MDP9844910.1"/>
    </source>
</evidence>
<dbReference type="EMBL" id="JAUSQU010000001">
    <property type="protein sequence ID" value="MDP9844910.1"/>
    <property type="molecule type" value="Genomic_DNA"/>
</dbReference>
<dbReference type="Gene3D" id="1.10.10.10">
    <property type="entry name" value="Winged helix-like DNA-binding domain superfamily/Winged helix DNA-binding domain"/>
    <property type="match status" value="1"/>
</dbReference>
<dbReference type="InterPro" id="IPR051677">
    <property type="entry name" value="AfsR-DnrI-RedD_regulator"/>
</dbReference>
<dbReference type="PANTHER" id="PTHR35807">
    <property type="entry name" value="TRANSCRIPTIONAL REGULATOR REDD-RELATED"/>
    <property type="match status" value="1"/>
</dbReference>
<keyword evidence="3" id="KW-1185">Reference proteome</keyword>
<gene>
    <name evidence="2" type="ORF">J2853_004121</name>
</gene>
<dbReference type="InterPro" id="IPR016032">
    <property type="entry name" value="Sig_transdc_resp-reg_C-effctor"/>
</dbReference>
<protein>
    <recommendedName>
        <fullName evidence="4">OmpR/PhoB-type domain-containing protein</fullName>
    </recommendedName>
</protein>
<evidence type="ECO:0008006" key="4">
    <source>
        <dbReference type="Google" id="ProtNLM"/>
    </source>
</evidence>
<organism evidence="2 3">
    <name type="scientific">Streptosporangium lutulentum</name>
    <dbReference type="NCBI Taxonomy" id="1461250"/>
    <lineage>
        <taxon>Bacteria</taxon>
        <taxon>Bacillati</taxon>
        <taxon>Actinomycetota</taxon>
        <taxon>Actinomycetes</taxon>
        <taxon>Streptosporangiales</taxon>
        <taxon>Streptosporangiaceae</taxon>
        <taxon>Streptosporangium</taxon>
    </lineage>
</organism>